<dbReference type="Gene3D" id="2.120.10.30">
    <property type="entry name" value="TolB, C-terminal domain"/>
    <property type="match status" value="1"/>
</dbReference>
<comment type="caution">
    <text evidence="2">The sequence shown here is derived from an EMBL/GenBank/DDBJ whole genome shotgun (WGS) entry which is preliminary data.</text>
</comment>
<accession>A0A2A5QT27</accession>
<dbReference type="OrthoDB" id="6744at2157"/>
<dbReference type="InterPro" id="IPR012938">
    <property type="entry name" value="Glc/Sorbosone_DH"/>
</dbReference>
<dbReference type="RefSeq" id="WP_097378856.1">
    <property type="nucleotide sequence ID" value="NZ_NXNI01000001.1"/>
</dbReference>
<dbReference type="AlphaFoldDB" id="A0A2A5QT27"/>
<dbReference type="InterPro" id="IPR006311">
    <property type="entry name" value="TAT_signal"/>
</dbReference>
<dbReference type="InterPro" id="IPR011041">
    <property type="entry name" value="Quinoprot_gluc/sorb_DH_b-prop"/>
</dbReference>
<gene>
    <name evidence="2" type="ORF">CP557_04805</name>
</gene>
<reference evidence="2 3" key="1">
    <citation type="submission" date="2017-09" db="EMBL/GenBank/DDBJ databases">
        <title>Genome sequences of Natrinema ejinorence JCM 13890T.</title>
        <authorList>
            <person name="Roh S.W."/>
            <person name="Kim Y.B."/>
            <person name="Kim J.Y."/>
        </authorList>
    </citation>
    <scope>NUCLEOTIDE SEQUENCE [LARGE SCALE GENOMIC DNA]</scope>
    <source>
        <strain evidence="2 3">JCM 13890</strain>
    </source>
</reference>
<dbReference type="SUPFAM" id="SSF50952">
    <property type="entry name" value="Soluble quinoprotein glucose dehydrogenase"/>
    <property type="match status" value="1"/>
</dbReference>
<evidence type="ECO:0000313" key="3">
    <source>
        <dbReference type="Proteomes" id="UP000219689"/>
    </source>
</evidence>
<dbReference type="Pfam" id="PF07995">
    <property type="entry name" value="GSDH"/>
    <property type="match status" value="1"/>
</dbReference>
<dbReference type="Proteomes" id="UP000219689">
    <property type="component" value="Unassembled WGS sequence"/>
</dbReference>
<dbReference type="InterPro" id="IPR011042">
    <property type="entry name" value="6-blade_b-propeller_TolB-like"/>
</dbReference>
<proteinExistence type="predicted"/>
<evidence type="ECO:0000313" key="2">
    <source>
        <dbReference type="EMBL" id="PCR89913.1"/>
    </source>
</evidence>
<evidence type="ECO:0000259" key="1">
    <source>
        <dbReference type="Pfam" id="PF07995"/>
    </source>
</evidence>
<dbReference type="PROSITE" id="PS51318">
    <property type="entry name" value="TAT"/>
    <property type="match status" value="1"/>
</dbReference>
<dbReference type="EMBL" id="NXNI01000001">
    <property type="protein sequence ID" value="PCR89913.1"/>
    <property type="molecule type" value="Genomic_DNA"/>
</dbReference>
<dbReference type="PANTHER" id="PTHR19328">
    <property type="entry name" value="HEDGEHOG-INTERACTING PROTEIN"/>
    <property type="match status" value="1"/>
</dbReference>
<keyword evidence="3" id="KW-1185">Reference proteome</keyword>
<name>A0A2A5QT27_9EURY</name>
<sequence>MAPSPSRRQVLSATIVGATAGVIGSAIGSATGDHDSPAAIDRLPETVDLEPIVDGLESPLAVGFPPEDDRRYVAERDGRVVVHEQDGLLDDPLLDLRETVATGGERGLLGLTLHPDFAENRRLFVHYSSPRRSGTPAAFDHTGVLAAVEVTDDGSRAKPESERVILEIPQPQDYHNGGDIAFGPDGFLYVGIGAGGGGGGGGQDVTTDFLGSVLRLDVDERSGDRAYAVPDDNPLVGRAGLDEYYAWGFRNPWRLSFDDGDLFVADVGENDYEEVNLVEKGGNYGWNIKEGTHCYRDEDCPDETPADVRGGESLRDPIIEYPREATESGVAGISVIGGYVYRGSELPALEDAYVFGDFLAAGRLFAATRPEDGTDLWPTTVVEVTDGDRLERLLSFGRDEAGELYVLGTGVDDGGLYRVIPTT</sequence>
<organism evidence="2 3">
    <name type="scientific">Natrinema ejinorense</name>
    <dbReference type="NCBI Taxonomy" id="373386"/>
    <lineage>
        <taxon>Archaea</taxon>
        <taxon>Methanobacteriati</taxon>
        <taxon>Methanobacteriota</taxon>
        <taxon>Stenosarchaea group</taxon>
        <taxon>Halobacteria</taxon>
        <taxon>Halobacteriales</taxon>
        <taxon>Natrialbaceae</taxon>
        <taxon>Natrinema</taxon>
    </lineage>
</organism>
<protein>
    <submittedName>
        <fullName evidence="2">Sugar dehydrogenase</fullName>
    </submittedName>
</protein>
<dbReference type="PANTHER" id="PTHR19328:SF75">
    <property type="entry name" value="ALDOSE SUGAR DEHYDROGENASE YLII"/>
    <property type="match status" value="1"/>
</dbReference>
<feature type="domain" description="Glucose/Sorbosone dehydrogenase" evidence="1">
    <location>
        <begin position="56"/>
        <end position="407"/>
    </location>
</feature>